<dbReference type="EMBL" id="LKEV01000002">
    <property type="protein sequence ID" value="KQB86662.1"/>
    <property type="molecule type" value="Genomic_DNA"/>
</dbReference>
<keyword evidence="2" id="KW-1185">Reference proteome</keyword>
<accession>A0A0Q1E281</accession>
<proteinExistence type="predicted"/>
<evidence type="ECO:0000313" key="1">
    <source>
        <dbReference type="EMBL" id="KQB86662.1"/>
    </source>
</evidence>
<dbReference type="STRING" id="1544413.Clow_00870"/>
<dbReference type="AlphaFoldDB" id="A0A0Q1E281"/>
<dbReference type="RefSeq" id="WP_156334626.1">
    <property type="nucleotide sequence ID" value="NZ_JAUSQY010000001.1"/>
</dbReference>
<evidence type="ECO:0000313" key="2">
    <source>
        <dbReference type="Proteomes" id="UP000050488"/>
    </source>
</evidence>
<comment type="caution">
    <text evidence="1">The sequence shown here is derived from an EMBL/GenBank/DDBJ whole genome shotgun (WGS) entry which is preliminary data.</text>
</comment>
<dbReference type="PATRIC" id="fig|1544413.3.peg.874"/>
<gene>
    <name evidence="1" type="ORF">Clow_00870</name>
</gene>
<protein>
    <submittedName>
        <fullName evidence="1">Uncharacterized protein</fullName>
    </submittedName>
</protein>
<sequence>MSEEYVGQRRPMLIGGSDSFVSVELAAAYPQGTILNESVDPLRDFMDCERILGFAHTGESEWERKDYPIGSAALWEVHDYYHRPRMLSDAPEAGEWATFLLTVAVIGDRLPLRPFFAVWEVVLAGLTDIEPTSLTMHVSNKSSSYWQPLRPEYVIRSHAYRDENARRVFQEVSAGAEHASCRVMNSAGESLAVNCKRFSPLRLVESFELLSPGLERDTVGFWIKAFPGLE</sequence>
<dbReference type="Proteomes" id="UP000050488">
    <property type="component" value="Unassembled WGS sequence"/>
</dbReference>
<organism evidence="1 2">
    <name type="scientific">Corynebacterium lowii</name>
    <dbReference type="NCBI Taxonomy" id="1544413"/>
    <lineage>
        <taxon>Bacteria</taxon>
        <taxon>Bacillati</taxon>
        <taxon>Actinomycetota</taxon>
        <taxon>Actinomycetes</taxon>
        <taxon>Mycobacteriales</taxon>
        <taxon>Corynebacteriaceae</taxon>
        <taxon>Corynebacterium</taxon>
    </lineage>
</organism>
<name>A0A0Q1E281_9CORY</name>
<dbReference type="OrthoDB" id="4418540at2"/>
<reference evidence="1 2" key="1">
    <citation type="submission" date="2015-10" db="EMBL/GenBank/DDBJ databases">
        <title>Corynebacteirum lowii and Corynebacterium oculi species nova, derived from human clinical disease and and emended description of Corynebacterium mastiditis.</title>
        <authorList>
            <person name="Bernard K."/>
            <person name="Pacheco A.L."/>
            <person name="Mcdougall C."/>
            <person name="Burtx T."/>
            <person name="Weibe D."/>
            <person name="Tyler S."/>
            <person name="Olson A.B."/>
            <person name="Cnockaert M."/>
            <person name="Eguchi H."/>
            <person name="Kuwahara T."/>
            <person name="Nakayama-Imaohji H."/>
            <person name="Boudewijins M."/>
            <person name="Van Hoecke F."/>
            <person name="Bernier A.-M."/>
            <person name="Vandamme P."/>
        </authorList>
    </citation>
    <scope>NUCLEOTIDE SEQUENCE [LARGE SCALE GENOMIC DNA]</scope>
    <source>
        <strain evidence="1 2">NML 130206</strain>
    </source>
</reference>